<name>A0A7W5JRV4_9ACTN</name>
<dbReference type="RefSeq" id="WP_183335926.1">
    <property type="nucleotide sequence ID" value="NZ_JACHZG010000001.1"/>
</dbReference>
<comment type="caution">
    <text evidence="2">The sequence shown here is derived from an EMBL/GenBank/DDBJ whole genome shotgun (WGS) entry which is preliminary data.</text>
</comment>
<evidence type="ECO:0000313" key="2">
    <source>
        <dbReference type="EMBL" id="MBB3325201.1"/>
    </source>
</evidence>
<dbReference type="EMBL" id="JACHZG010000001">
    <property type="protein sequence ID" value="MBB3325201.1"/>
    <property type="molecule type" value="Genomic_DNA"/>
</dbReference>
<keyword evidence="1" id="KW-1133">Transmembrane helix</keyword>
<proteinExistence type="predicted"/>
<evidence type="ECO:0000313" key="3">
    <source>
        <dbReference type="Proteomes" id="UP000565572"/>
    </source>
</evidence>
<gene>
    <name evidence="2" type="ORF">FHX39_000145</name>
</gene>
<feature type="transmembrane region" description="Helical" evidence="1">
    <location>
        <begin position="79"/>
        <end position="101"/>
    </location>
</feature>
<keyword evidence="3" id="KW-1185">Reference proteome</keyword>
<keyword evidence="1" id="KW-0812">Transmembrane</keyword>
<feature type="transmembrane region" description="Helical" evidence="1">
    <location>
        <begin position="45"/>
        <end position="67"/>
    </location>
</feature>
<accession>A0A7W5JRV4</accession>
<dbReference type="Proteomes" id="UP000565572">
    <property type="component" value="Unassembled WGS sequence"/>
</dbReference>
<dbReference type="Pfam" id="PF07332">
    <property type="entry name" value="Phage_holin_3_6"/>
    <property type="match status" value="1"/>
</dbReference>
<dbReference type="AlphaFoldDB" id="A0A7W5JRV4"/>
<protein>
    <submittedName>
        <fullName evidence="2">Putative membrane protein YqjE</fullName>
    </submittedName>
</protein>
<organism evidence="2 3">
    <name type="scientific">Microlunatus antarcticus</name>
    <dbReference type="NCBI Taxonomy" id="53388"/>
    <lineage>
        <taxon>Bacteria</taxon>
        <taxon>Bacillati</taxon>
        <taxon>Actinomycetota</taxon>
        <taxon>Actinomycetes</taxon>
        <taxon>Propionibacteriales</taxon>
        <taxon>Propionibacteriaceae</taxon>
        <taxon>Microlunatus</taxon>
    </lineage>
</organism>
<evidence type="ECO:0000256" key="1">
    <source>
        <dbReference type="SAM" id="Phobius"/>
    </source>
</evidence>
<dbReference type="InterPro" id="IPR009937">
    <property type="entry name" value="Phage_holin_3_6"/>
</dbReference>
<keyword evidence="1" id="KW-0472">Membrane</keyword>
<sequence length="143" mass="14795">MAEQAVGDIIKAITGDVKELVRDEVQLAKAELVPAAKAGGIGAGLLAGAAFFGVSAVFILYFCVVYVLVRLGLPEWASFLIVGAALLVLAGILGAIGYSMIKKVKAPQRAIKQAKETVDAVKASAQQTLAGIKGSDVKKALDR</sequence>
<reference evidence="2 3" key="1">
    <citation type="submission" date="2020-08" db="EMBL/GenBank/DDBJ databases">
        <title>Sequencing the genomes of 1000 actinobacteria strains.</title>
        <authorList>
            <person name="Klenk H.-P."/>
        </authorList>
    </citation>
    <scope>NUCLEOTIDE SEQUENCE [LARGE SCALE GENOMIC DNA]</scope>
    <source>
        <strain evidence="2 3">DSM 11053</strain>
    </source>
</reference>